<feature type="repeat" description="ANK" evidence="1">
    <location>
        <begin position="20"/>
        <end position="48"/>
    </location>
</feature>
<keyword evidence="1" id="KW-0040">ANK repeat</keyword>
<dbReference type="EMBL" id="KV749518">
    <property type="protein sequence ID" value="OCL09079.1"/>
    <property type="molecule type" value="Genomic_DNA"/>
</dbReference>
<dbReference type="AlphaFoldDB" id="A0A8E2JTZ7"/>
<name>A0A8E2JTZ7_9PEZI</name>
<dbReference type="PROSITE" id="PS50088">
    <property type="entry name" value="ANK_REPEAT"/>
    <property type="match status" value="1"/>
</dbReference>
<dbReference type="OrthoDB" id="4772757at2759"/>
<accession>A0A8E2JTZ7</accession>
<dbReference type="PROSITE" id="PS50297">
    <property type="entry name" value="ANK_REP_REGION"/>
    <property type="match status" value="1"/>
</dbReference>
<evidence type="ECO:0000256" key="1">
    <source>
        <dbReference type="PROSITE-ProRule" id="PRU00023"/>
    </source>
</evidence>
<gene>
    <name evidence="2" type="ORF">AOQ84DRAFT_269706</name>
</gene>
<feature type="non-terminal residue" evidence="2">
    <location>
        <position position="69"/>
    </location>
</feature>
<dbReference type="InterPro" id="IPR002110">
    <property type="entry name" value="Ankyrin_rpt"/>
</dbReference>
<keyword evidence="3" id="KW-1185">Reference proteome</keyword>
<organism evidence="2 3">
    <name type="scientific">Glonium stellatum</name>
    <dbReference type="NCBI Taxonomy" id="574774"/>
    <lineage>
        <taxon>Eukaryota</taxon>
        <taxon>Fungi</taxon>
        <taxon>Dikarya</taxon>
        <taxon>Ascomycota</taxon>
        <taxon>Pezizomycotina</taxon>
        <taxon>Dothideomycetes</taxon>
        <taxon>Pleosporomycetidae</taxon>
        <taxon>Gloniales</taxon>
        <taxon>Gloniaceae</taxon>
        <taxon>Glonium</taxon>
    </lineage>
</organism>
<dbReference type="Gene3D" id="1.25.40.20">
    <property type="entry name" value="Ankyrin repeat-containing domain"/>
    <property type="match status" value="1"/>
</dbReference>
<dbReference type="Proteomes" id="UP000250140">
    <property type="component" value="Unassembled WGS sequence"/>
</dbReference>
<dbReference type="SUPFAM" id="SSF48403">
    <property type="entry name" value="Ankyrin repeat"/>
    <property type="match status" value="1"/>
</dbReference>
<dbReference type="Pfam" id="PF00023">
    <property type="entry name" value="Ank"/>
    <property type="match status" value="1"/>
</dbReference>
<evidence type="ECO:0000313" key="2">
    <source>
        <dbReference type="EMBL" id="OCL09079.1"/>
    </source>
</evidence>
<protein>
    <recommendedName>
        <fullName evidence="4">Ankyrin</fullName>
    </recommendedName>
</protein>
<evidence type="ECO:0008006" key="4">
    <source>
        <dbReference type="Google" id="ProtNLM"/>
    </source>
</evidence>
<dbReference type="InterPro" id="IPR036770">
    <property type="entry name" value="Ankyrin_rpt-contain_sf"/>
</dbReference>
<feature type="non-terminal residue" evidence="2">
    <location>
        <position position="1"/>
    </location>
</feature>
<reference evidence="2 3" key="1">
    <citation type="journal article" date="2016" name="Nat. Commun.">
        <title>Ectomycorrhizal ecology is imprinted in the genome of the dominant symbiotic fungus Cenococcum geophilum.</title>
        <authorList>
            <consortium name="DOE Joint Genome Institute"/>
            <person name="Peter M."/>
            <person name="Kohler A."/>
            <person name="Ohm R.A."/>
            <person name="Kuo A."/>
            <person name="Krutzmann J."/>
            <person name="Morin E."/>
            <person name="Arend M."/>
            <person name="Barry K.W."/>
            <person name="Binder M."/>
            <person name="Choi C."/>
            <person name="Clum A."/>
            <person name="Copeland A."/>
            <person name="Grisel N."/>
            <person name="Haridas S."/>
            <person name="Kipfer T."/>
            <person name="LaButti K."/>
            <person name="Lindquist E."/>
            <person name="Lipzen A."/>
            <person name="Maire R."/>
            <person name="Meier B."/>
            <person name="Mihaltcheva S."/>
            <person name="Molinier V."/>
            <person name="Murat C."/>
            <person name="Poggeler S."/>
            <person name="Quandt C.A."/>
            <person name="Sperisen C."/>
            <person name="Tritt A."/>
            <person name="Tisserant E."/>
            <person name="Crous P.W."/>
            <person name="Henrissat B."/>
            <person name="Nehls U."/>
            <person name="Egli S."/>
            <person name="Spatafora J.W."/>
            <person name="Grigoriev I.V."/>
            <person name="Martin F.M."/>
        </authorList>
    </citation>
    <scope>NUCLEOTIDE SEQUENCE [LARGE SCALE GENOMIC DNA]</scope>
    <source>
        <strain evidence="2 3">CBS 207.34</strain>
    </source>
</reference>
<evidence type="ECO:0000313" key="3">
    <source>
        <dbReference type="Proteomes" id="UP000250140"/>
    </source>
</evidence>
<proteinExistence type="predicted"/>
<sequence length="69" mass="7274">IVCLLLNHGADVNAAPARFGGRTALEGAAEHGRVDVLRLLLSAGACIDGPVGHKHYQSALRFATKQGRR</sequence>